<feature type="chain" id="PRO_5037554265" evidence="1">
    <location>
        <begin position="24"/>
        <end position="139"/>
    </location>
</feature>
<reference evidence="2" key="1">
    <citation type="journal article" date="2021" name="PeerJ">
        <title>Extensive microbial diversity within the chicken gut microbiome revealed by metagenomics and culture.</title>
        <authorList>
            <person name="Gilroy R."/>
            <person name="Ravi A."/>
            <person name="Getino M."/>
            <person name="Pursley I."/>
            <person name="Horton D.L."/>
            <person name="Alikhan N.F."/>
            <person name="Baker D."/>
            <person name="Gharbi K."/>
            <person name="Hall N."/>
            <person name="Watson M."/>
            <person name="Adriaenssens E.M."/>
            <person name="Foster-Nyarko E."/>
            <person name="Jarju S."/>
            <person name="Secka A."/>
            <person name="Antonio M."/>
            <person name="Oren A."/>
            <person name="Chaudhuri R.R."/>
            <person name="La Ragione R."/>
            <person name="Hildebrand F."/>
            <person name="Pallen M.J."/>
        </authorList>
    </citation>
    <scope>NUCLEOTIDE SEQUENCE</scope>
    <source>
        <strain evidence="2">8470</strain>
    </source>
</reference>
<dbReference type="InterPro" id="IPR018673">
    <property type="entry name" value="DUF2141"/>
</dbReference>
<dbReference type="EMBL" id="JAHLFJ010000097">
    <property type="protein sequence ID" value="MBU3857021.1"/>
    <property type="molecule type" value="Genomic_DNA"/>
</dbReference>
<evidence type="ECO:0000313" key="2">
    <source>
        <dbReference type="EMBL" id="MBU3857021.1"/>
    </source>
</evidence>
<reference evidence="2" key="2">
    <citation type="submission" date="2021-04" db="EMBL/GenBank/DDBJ databases">
        <authorList>
            <person name="Gilroy R."/>
        </authorList>
    </citation>
    <scope>NUCLEOTIDE SEQUENCE</scope>
    <source>
        <strain evidence="2">8470</strain>
    </source>
</reference>
<accession>A0A948TP33</accession>
<name>A0A948TP33_9BACT</name>
<proteinExistence type="predicted"/>
<organism evidence="2 3">
    <name type="scientific">Candidatus Phocaeicola excrementipullorum</name>
    <dbReference type="NCBI Taxonomy" id="2838731"/>
    <lineage>
        <taxon>Bacteria</taxon>
        <taxon>Pseudomonadati</taxon>
        <taxon>Bacteroidota</taxon>
        <taxon>Bacteroidia</taxon>
        <taxon>Bacteroidales</taxon>
        <taxon>Bacteroidaceae</taxon>
        <taxon>Phocaeicola</taxon>
    </lineage>
</organism>
<keyword evidence="1" id="KW-0732">Signal</keyword>
<protein>
    <submittedName>
        <fullName evidence="2">DUF2141 domain-containing protein</fullName>
    </submittedName>
</protein>
<dbReference type="Pfam" id="PF09912">
    <property type="entry name" value="DUF2141"/>
    <property type="match status" value="1"/>
</dbReference>
<comment type="caution">
    <text evidence="2">The sequence shown here is derived from an EMBL/GenBank/DDBJ whole genome shotgun (WGS) entry which is preliminary data.</text>
</comment>
<dbReference type="Proteomes" id="UP000784286">
    <property type="component" value="Unassembled WGS sequence"/>
</dbReference>
<gene>
    <name evidence="2" type="ORF">H9928_10820</name>
</gene>
<evidence type="ECO:0000313" key="3">
    <source>
        <dbReference type="Proteomes" id="UP000784286"/>
    </source>
</evidence>
<dbReference type="AlphaFoldDB" id="A0A948TP33"/>
<evidence type="ECO:0000256" key="1">
    <source>
        <dbReference type="SAM" id="SignalP"/>
    </source>
</evidence>
<feature type="signal peptide" evidence="1">
    <location>
        <begin position="1"/>
        <end position="23"/>
    </location>
</feature>
<sequence>MKTKAMILFAALLLMGNAARVQAQCLTLEVRDIDRVQGFLYVAVYSSSDSFLKKPFTGFRVEVKDKTLSLPCEGLPEGTYAIALFQDLNGNGTLDSGCYGIPQEPTAFSNDAQGVMGPPSFEKCSFTLRSDTTLVVHLR</sequence>